<evidence type="ECO:0000256" key="1">
    <source>
        <dbReference type="ARBA" id="ARBA00004114"/>
    </source>
</evidence>
<evidence type="ECO:0000256" key="6">
    <source>
        <dbReference type="SAM" id="MobiDB-lite"/>
    </source>
</evidence>
<dbReference type="GeneID" id="108253205"/>
<dbReference type="KEGG" id="dci:108253205"/>
<dbReference type="GO" id="GO:0005814">
    <property type="term" value="C:centriole"/>
    <property type="evidence" value="ECO:0007669"/>
    <property type="project" value="UniProtKB-SubCell"/>
</dbReference>
<dbReference type="InterPro" id="IPR051877">
    <property type="entry name" value="Centriole_BasalBody_StrucProt"/>
</dbReference>
<keyword evidence="3" id="KW-0206">Cytoskeleton</keyword>
<accession>A0A1S4EJ91</accession>
<comment type="subcellular location">
    <subcellularLocation>
        <location evidence="1">Cytoplasm</location>
        <location evidence="1">Cytoskeleton</location>
        <location evidence="1">Microtubule organizing center</location>
        <location evidence="1">Centrosome</location>
        <location evidence="1">Centriole</location>
    </subcellularLocation>
</comment>
<dbReference type="STRING" id="121845.A0A1S4EJ91"/>
<dbReference type="AlphaFoldDB" id="A0A1S4EJ91"/>
<name>A0A1S4EJ91_DIACI</name>
<dbReference type="PANTHER" id="PTHR20544">
    <property type="entry name" value="CENTROSOMAL PROTEIN CEP135"/>
    <property type="match status" value="1"/>
</dbReference>
<dbReference type="PaxDb" id="121845-A0A1S4EJ91"/>
<protein>
    <submittedName>
        <fullName evidence="8">Kinesin-like protein KIN-7O</fullName>
    </submittedName>
</protein>
<comment type="similarity">
    <text evidence="4">Belongs to the CEP135/TSGA10 family.</text>
</comment>
<evidence type="ECO:0000256" key="4">
    <source>
        <dbReference type="ARBA" id="ARBA00038123"/>
    </source>
</evidence>
<evidence type="ECO:0000256" key="2">
    <source>
        <dbReference type="ARBA" id="ARBA00022490"/>
    </source>
</evidence>
<evidence type="ECO:0000313" key="7">
    <source>
        <dbReference type="Proteomes" id="UP000079169"/>
    </source>
</evidence>
<evidence type="ECO:0000313" key="8">
    <source>
        <dbReference type="RefSeq" id="XP_017302223.1"/>
    </source>
</evidence>
<dbReference type="Proteomes" id="UP000079169">
    <property type="component" value="Unplaced"/>
</dbReference>
<dbReference type="RefSeq" id="XP_017302223.1">
    <property type="nucleotide sequence ID" value="XM_017446734.1"/>
</dbReference>
<keyword evidence="5" id="KW-0175">Coiled coil</keyword>
<sequence length="389" mass="45635">MEHLRAEIRDLEVERNNALCENKRLQMDLYQATQEALHSKRLLDATNTDVEELKRQVQQYCCDVKQMDDMLNRKEKERVDLLKHLKFISQETAALENSNQILDTDLKRCRQQLTEAEKEIMRLEACIQDKECVIKSLEGKLQELSCLTSQLEGQLQCAREEKYHQSEELTRCQESLQQLLMQKEALRHQLAVSENCKTKIEDELHDRKGIIATIQDQLNKERCHSANLEDVLRQTKTEMHEVCLSNQRYQEEITGLSEKVEFLMRKLHEEQEENEAFHRNIEDIRKEITTARYNNHVSSGDQRDRLGSPCRRYPLDTTCPPSSVRRDFPRSQDTQASPGRLYPKPGPCPCPNPTPPINKRNTSMLHQHQQTELLNFSNRLNSIRNKPKY</sequence>
<feature type="coiled-coil region" evidence="5">
    <location>
        <begin position="99"/>
        <end position="189"/>
    </location>
</feature>
<gene>
    <name evidence="8" type="primary">LOC108253205</name>
</gene>
<organism evidence="7 8">
    <name type="scientific">Diaphorina citri</name>
    <name type="common">Asian citrus psyllid</name>
    <dbReference type="NCBI Taxonomy" id="121845"/>
    <lineage>
        <taxon>Eukaryota</taxon>
        <taxon>Metazoa</taxon>
        <taxon>Ecdysozoa</taxon>
        <taxon>Arthropoda</taxon>
        <taxon>Hexapoda</taxon>
        <taxon>Insecta</taxon>
        <taxon>Pterygota</taxon>
        <taxon>Neoptera</taxon>
        <taxon>Paraneoptera</taxon>
        <taxon>Hemiptera</taxon>
        <taxon>Sternorrhyncha</taxon>
        <taxon>Psylloidea</taxon>
        <taxon>Psyllidae</taxon>
        <taxon>Diaphorininae</taxon>
        <taxon>Diaphorina</taxon>
    </lineage>
</organism>
<reference evidence="8" key="1">
    <citation type="submission" date="2025-08" db="UniProtKB">
        <authorList>
            <consortium name="RefSeq"/>
        </authorList>
    </citation>
    <scope>IDENTIFICATION</scope>
</reference>
<evidence type="ECO:0000256" key="3">
    <source>
        <dbReference type="ARBA" id="ARBA00023212"/>
    </source>
</evidence>
<proteinExistence type="inferred from homology"/>
<feature type="coiled-coil region" evidence="5">
    <location>
        <begin position="246"/>
        <end position="287"/>
    </location>
</feature>
<evidence type="ECO:0000256" key="5">
    <source>
        <dbReference type="SAM" id="Coils"/>
    </source>
</evidence>
<dbReference type="PANTHER" id="PTHR20544:SF0">
    <property type="entry name" value="NUCLEOPROTEIN TPR_MLP1 DOMAIN-CONTAINING PROTEIN"/>
    <property type="match status" value="1"/>
</dbReference>
<feature type="coiled-coil region" evidence="5">
    <location>
        <begin position="1"/>
        <end position="70"/>
    </location>
</feature>
<feature type="compositionally biased region" description="Pro residues" evidence="6">
    <location>
        <begin position="344"/>
        <end position="356"/>
    </location>
</feature>
<keyword evidence="7" id="KW-1185">Reference proteome</keyword>
<feature type="region of interest" description="Disordered" evidence="6">
    <location>
        <begin position="295"/>
        <end position="361"/>
    </location>
</feature>
<keyword evidence="2" id="KW-0963">Cytoplasm</keyword>